<dbReference type="Proteomes" id="UP000824998">
    <property type="component" value="Unassembled WGS sequence"/>
</dbReference>
<dbReference type="Gene3D" id="2.170.270.10">
    <property type="entry name" value="SET domain"/>
    <property type="match status" value="1"/>
</dbReference>
<sequence length="121" mass="13121">MSTTPSPLDARHLIEVKATEGKGSAIFATEKIPRGTRLVAESPLLKAPIDHATGGADVTSAFNNLSASSRQAYLELYGYASEDTKKRHNWEMLGGLDRQVLALSPQLLPEYHGPCTIKRTS</sequence>
<dbReference type="SUPFAM" id="SSF82199">
    <property type="entry name" value="SET domain"/>
    <property type="match status" value="1"/>
</dbReference>
<dbReference type="OrthoDB" id="265717at2759"/>
<dbReference type="InterPro" id="IPR046341">
    <property type="entry name" value="SET_dom_sf"/>
</dbReference>
<dbReference type="EMBL" id="MU251659">
    <property type="protein sequence ID" value="KAG9230590.1"/>
    <property type="molecule type" value="Genomic_DNA"/>
</dbReference>
<organism evidence="1 2">
    <name type="scientific">Amylocarpus encephaloides</name>
    <dbReference type="NCBI Taxonomy" id="45428"/>
    <lineage>
        <taxon>Eukaryota</taxon>
        <taxon>Fungi</taxon>
        <taxon>Dikarya</taxon>
        <taxon>Ascomycota</taxon>
        <taxon>Pezizomycotina</taxon>
        <taxon>Leotiomycetes</taxon>
        <taxon>Helotiales</taxon>
        <taxon>Helotiales incertae sedis</taxon>
        <taxon>Amylocarpus</taxon>
    </lineage>
</organism>
<protein>
    <submittedName>
        <fullName evidence="1">Uncharacterized protein</fullName>
    </submittedName>
</protein>
<keyword evidence="2" id="KW-1185">Reference proteome</keyword>
<comment type="caution">
    <text evidence="1">The sequence shown here is derived from an EMBL/GenBank/DDBJ whole genome shotgun (WGS) entry which is preliminary data.</text>
</comment>
<accession>A0A9P7YBC5</accession>
<evidence type="ECO:0000313" key="2">
    <source>
        <dbReference type="Proteomes" id="UP000824998"/>
    </source>
</evidence>
<reference evidence="1" key="1">
    <citation type="journal article" date="2021" name="IMA Fungus">
        <title>Genomic characterization of three marine fungi, including Emericellopsis atlantica sp. nov. with signatures of a generalist lifestyle and marine biomass degradation.</title>
        <authorList>
            <person name="Hagestad O.C."/>
            <person name="Hou L."/>
            <person name="Andersen J.H."/>
            <person name="Hansen E.H."/>
            <person name="Altermark B."/>
            <person name="Li C."/>
            <person name="Kuhnert E."/>
            <person name="Cox R.J."/>
            <person name="Crous P.W."/>
            <person name="Spatafora J.W."/>
            <person name="Lail K."/>
            <person name="Amirebrahimi M."/>
            <person name="Lipzen A."/>
            <person name="Pangilinan J."/>
            <person name="Andreopoulos W."/>
            <person name="Hayes R.D."/>
            <person name="Ng V."/>
            <person name="Grigoriev I.V."/>
            <person name="Jackson S.A."/>
            <person name="Sutton T.D.S."/>
            <person name="Dobson A.D.W."/>
            <person name="Rama T."/>
        </authorList>
    </citation>
    <scope>NUCLEOTIDE SEQUENCE</scope>
    <source>
        <strain evidence="1">TRa018bII</strain>
    </source>
</reference>
<proteinExistence type="predicted"/>
<gene>
    <name evidence="1" type="ORF">BJ875DRAFT_150607</name>
</gene>
<dbReference type="AlphaFoldDB" id="A0A9P7YBC5"/>
<evidence type="ECO:0000313" key="1">
    <source>
        <dbReference type="EMBL" id="KAG9230590.1"/>
    </source>
</evidence>
<name>A0A9P7YBC5_9HELO</name>